<dbReference type="AlphaFoldDB" id="A0A7J7L3R7"/>
<keyword evidence="3" id="KW-1185">Reference proteome</keyword>
<keyword evidence="1" id="KW-0732">Signal</keyword>
<evidence type="ECO:0000313" key="2">
    <source>
        <dbReference type="EMBL" id="KAF6137266.1"/>
    </source>
</evidence>
<dbReference type="PANTHER" id="PTHR36357">
    <property type="entry name" value="OS03G0148300 PROTEIN"/>
    <property type="match status" value="1"/>
</dbReference>
<proteinExistence type="predicted"/>
<dbReference type="OrthoDB" id="75833at2759"/>
<evidence type="ECO:0000313" key="3">
    <source>
        <dbReference type="Proteomes" id="UP000541444"/>
    </source>
</evidence>
<protein>
    <submittedName>
        <fullName evidence="2">Uncharacterized protein</fullName>
    </submittedName>
</protein>
<feature type="chain" id="PRO_5029593263" evidence="1">
    <location>
        <begin position="29"/>
        <end position="174"/>
    </location>
</feature>
<dbReference type="Proteomes" id="UP000541444">
    <property type="component" value="Unassembled WGS sequence"/>
</dbReference>
<feature type="signal peptide" evidence="1">
    <location>
        <begin position="1"/>
        <end position="28"/>
    </location>
</feature>
<gene>
    <name evidence="2" type="ORF">GIB67_036303</name>
</gene>
<evidence type="ECO:0000256" key="1">
    <source>
        <dbReference type="SAM" id="SignalP"/>
    </source>
</evidence>
<sequence length="174" mass="19921">MKNQSNTCISSSLLHLLLLLTLISLQHSVKFTEGGKKKVHITNELDDVMDNEEDDDWKQWGKNSKSPEYDFDPSSLDLSNMNPLQVQSEMMKHHQGPSFRFAKLRFGVRRSPVSELLYSFTPFVILTDFAMRWTKVLKTGSVDAKFMGVDLSTIMFSMEKGQDLAEVYIYLSLS</sequence>
<dbReference type="EMBL" id="JACGCM010002659">
    <property type="protein sequence ID" value="KAF6137266.1"/>
    <property type="molecule type" value="Genomic_DNA"/>
</dbReference>
<dbReference type="PANTHER" id="PTHR36357:SF1">
    <property type="entry name" value="OS03G0148300 PROTEIN"/>
    <property type="match status" value="1"/>
</dbReference>
<name>A0A7J7L3R7_9MAGN</name>
<reference evidence="2 3" key="1">
    <citation type="journal article" date="2020" name="IScience">
        <title>Genome Sequencing of the Endangered Kingdonia uniflora (Circaeasteraceae, Ranunculales) Reveals Potential Mechanisms of Evolutionary Specialization.</title>
        <authorList>
            <person name="Sun Y."/>
            <person name="Deng T."/>
            <person name="Zhang A."/>
            <person name="Moore M.J."/>
            <person name="Landis J.B."/>
            <person name="Lin N."/>
            <person name="Zhang H."/>
            <person name="Zhang X."/>
            <person name="Huang J."/>
            <person name="Zhang X."/>
            <person name="Sun H."/>
            <person name="Wang H."/>
        </authorList>
    </citation>
    <scope>NUCLEOTIDE SEQUENCE [LARGE SCALE GENOMIC DNA]</scope>
    <source>
        <strain evidence="2">TB1705</strain>
        <tissue evidence="2">Leaf</tissue>
    </source>
</reference>
<organism evidence="2 3">
    <name type="scientific">Kingdonia uniflora</name>
    <dbReference type="NCBI Taxonomy" id="39325"/>
    <lineage>
        <taxon>Eukaryota</taxon>
        <taxon>Viridiplantae</taxon>
        <taxon>Streptophyta</taxon>
        <taxon>Embryophyta</taxon>
        <taxon>Tracheophyta</taxon>
        <taxon>Spermatophyta</taxon>
        <taxon>Magnoliopsida</taxon>
        <taxon>Ranunculales</taxon>
        <taxon>Circaeasteraceae</taxon>
        <taxon>Kingdonia</taxon>
    </lineage>
</organism>
<accession>A0A7J7L3R7</accession>
<comment type="caution">
    <text evidence="2">The sequence shown here is derived from an EMBL/GenBank/DDBJ whole genome shotgun (WGS) entry which is preliminary data.</text>
</comment>